<name>A0AAD5VL10_9AGAR</name>
<sequence length="311" mass="34888">MFTLPPPTDGDAQITAEGTCDENPVVCHDTVEEFRALCWAIYAQPTEIVAQLDHETANVPRMILVLAMAHKYELGNMQEWVFDALQRIADVGNLLPCCKSWSNVQKLLNWLLNIKGRDKTRQLSAFISALEIAEQCGSDLRTFHGQAYYSHLKATGKFDLSPRNDSASTGIGSIFSFVADEPPPDLGESRRLRLYHGFWSLTQLRHRLDTAPPLDDNTQCNEHVTICQAGWTKWWKDFLYAVQKKKRIGDPGTLLLELQKRILVEPICSSPAAGEGSVAQVPCQAQIKTQVCAMKKQFDDTLADHFMIPVD</sequence>
<gene>
    <name evidence="1" type="ORF">NP233_g9272</name>
</gene>
<dbReference type="AlphaFoldDB" id="A0AAD5VL10"/>
<comment type="caution">
    <text evidence="1">The sequence shown here is derived from an EMBL/GenBank/DDBJ whole genome shotgun (WGS) entry which is preliminary data.</text>
</comment>
<protein>
    <submittedName>
        <fullName evidence="1">Uncharacterized protein</fullName>
    </submittedName>
</protein>
<organism evidence="1 2">
    <name type="scientific">Leucocoprinus birnbaumii</name>
    <dbReference type="NCBI Taxonomy" id="56174"/>
    <lineage>
        <taxon>Eukaryota</taxon>
        <taxon>Fungi</taxon>
        <taxon>Dikarya</taxon>
        <taxon>Basidiomycota</taxon>
        <taxon>Agaricomycotina</taxon>
        <taxon>Agaricomycetes</taxon>
        <taxon>Agaricomycetidae</taxon>
        <taxon>Agaricales</taxon>
        <taxon>Agaricineae</taxon>
        <taxon>Agaricaceae</taxon>
        <taxon>Leucocoprinus</taxon>
    </lineage>
</organism>
<accession>A0AAD5VL10</accession>
<proteinExistence type="predicted"/>
<dbReference type="Proteomes" id="UP001213000">
    <property type="component" value="Unassembled WGS sequence"/>
</dbReference>
<keyword evidence="2" id="KW-1185">Reference proteome</keyword>
<reference evidence="1" key="1">
    <citation type="submission" date="2022-07" db="EMBL/GenBank/DDBJ databases">
        <title>Genome Sequence of Leucocoprinus birnbaumii.</title>
        <authorList>
            <person name="Buettner E."/>
        </authorList>
    </citation>
    <scope>NUCLEOTIDE SEQUENCE</scope>
    <source>
        <strain evidence="1">VT141</strain>
    </source>
</reference>
<dbReference type="EMBL" id="JANIEX010000815">
    <property type="protein sequence ID" value="KAJ3562922.1"/>
    <property type="molecule type" value="Genomic_DNA"/>
</dbReference>
<evidence type="ECO:0000313" key="2">
    <source>
        <dbReference type="Proteomes" id="UP001213000"/>
    </source>
</evidence>
<evidence type="ECO:0000313" key="1">
    <source>
        <dbReference type="EMBL" id="KAJ3562922.1"/>
    </source>
</evidence>